<dbReference type="PANTHER" id="PTHR46128">
    <property type="entry name" value="MITOCHONDRIAL GROUP I INTRON SPLICING FACTOR CCM1"/>
    <property type="match status" value="1"/>
</dbReference>
<feature type="repeat" description="PPR" evidence="3">
    <location>
        <begin position="324"/>
        <end position="364"/>
    </location>
</feature>
<name>A0A022QXU3_ERYGU</name>
<dbReference type="Pfam" id="PF12854">
    <property type="entry name" value="PPR_1"/>
    <property type="match status" value="3"/>
</dbReference>
<feature type="repeat" description="PPR" evidence="3">
    <location>
        <begin position="505"/>
        <end position="539"/>
    </location>
</feature>
<dbReference type="InterPro" id="IPR002885">
    <property type="entry name" value="PPR_rpt"/>
</dbReference>
<feature type="repeat" description="PPR" evidence="3">
    <location>
        <begin position="470"/>
        <end position="504"/>
    </location>
</feature>
<reference evidence="4 5" key="1">
    <citation type="journal article" date="2013" name="Proc. Natl. Acad. Sci. U.S.A.">
        <title>Fine-scale variation in meiotic recombination in Mimulus inferred from population shotgun sequencing.</title>
        <authorList>
            <person name="Hellsten U."/>
            <person name="Wright K.M."/>
            <person name="Jenkins J."/>
            <person name="Shu S."/>
            <person name="Yuan Y."/>
            <person name="Wessler S.R."/>
            <person name="Schmutz J."/>
            <person name="Willis J.H."/>
            <person name="Rokhsar D.S."/>
        </authorList>
    </citation>
    <scope>NUCLEOTIDE SEQUENCE [LARGE SCALE GENOMIC DNA]</scope>
    <source>
        <strain evidence="5">cv. DUN x IM62</strain>
    </source>
</reference>
<comment type="similarity">
    <text evidence="1">Belongs to the PPR family. P subfamily.</text>
</comment>
<organism evidence="4 5">
    <name type="scientific">Erythranthe guttata</name>
    <name type="common">Yellow monkey flower</name>
    <name type="synonym">Mimulus guttatus</name>
    <dbReference type="NCBI Taxonomy" id="4155"/>
    <lineage>
        <taxon>Eukaryota</taxon>
        <taxon>Viridiplantae</taxon>
        <taxon>Streptophyta</taxon>
        <taxon>Embryophyta</taxon>
        <taxon>Tracheophyta</taxon>
        <taxon>Spermatophyta</taxon>
        <taxon>Magnoliopsida</taxon>
        <taxon>eudicotyledons</taxon>
        <taxon>Gunneridae</taxon>
        <taxon>Pentapetalae</taxon>
        <taxon>asterids</taxon>
        <taxon>lamiids</taxon>
        <taxon>Lamiales</taxon>
        <taxon>Phrymaceae</taxon>
        <taxon>Erythranthe</taxon>
    </lineage>
</organism>
<dbReference type="GO" id="GO:0005737">
    <property type="term" value="C:cytoplasm"/>
    <property type="evidence" value="ECO:0000318"/>
    <property type="project" value="GO_Central"/>
</dbReference>
<dbReference type="Gene3D" id="1.25.40.10">
    <property type="entry name" value="Tetratricopeptide repeat domain"/>
    <property type="match status" value="5"/>
</dbReference>
<dbReference type="NCBIfam" id="TIGR00756">
    <property type="entry name" value="PPR"/>
    <property type="match status" value="12"/>
</dbReference>
<sequence>MRRITLKPFKTPPAAAAANNLRRFSADVHPVPPSTPSPDLSSPISQTLSLLQTTDPSSWPTNSNLQTLLSSLSPPAVLRVTRQLPNYQNALHFFNHLKTAAELSDSIPLAFQAVLEVAMRENPGTLCELFVLSKEQNIPLSVNAATLLIKYFGRGKKLDEMMSVFDSMDEEMKNTDVLNLVIVGFLKWGRFNDALKLLDEMLEPDSCYPPNTNTAGIVFSSILKKNWSGRRVTDEEICNLVTSFSEHGSDVEIASCNALLTGLANNHDFARMNLLMKEMKESGIKPNIVTYGITINQLSKLRRLDEALEVLEQMRGGEVGVEPDVVIYNTLINGLCKVGRQDEAGEIDKGNELFEQMSKEGVEINVVTLNTLVDGMCKHGRVSSAMELFNNIREKGVKGNAVTYTVLITAFCNVNNIDRAMKLFDEMQENGCSSDAVVYYSLISGLCQAGRMDDATFVVSRMKEAGFCLDVVSYNILIGGFCRKNKLDKAAEMLKDMETAGVKPDRVTYNTLLSFFCSNGDFKHAHKVMKKMIGDGLTPNVVTYGAMIQAYCTSNNIDAAMKIYTDMSSSSKVPPNTVIYNMLIDSLCKNDGLEVALTLMDDMKEKGVRQNSNTYNALFKGLRQRKMLEKALEFMDQMTEQACNPDYVTMEILTEWLSEVGEIEKLRKFVQGYQVSASTI</sequence>
<feature type="repeat" description="PPR" evidence="3">
    <location>
        <begin position="540"/>
        <end position="574"/>
    </location>
</feature>
<evidence type="ECO:0000313" key="4">
    <source>
        <dbReference type="EMBL" id="EYU32173.1"/>
    </source>
</evidence>
<dbReference type="Proteomes" id="UP000030748">
    <property type="component" value="Unassembled WGS sequence"/>
</dbReference>
<dbReference type="GO" id="GO:0006397">
    <property type="term" value="P:mRNA processing"/>
    <property type="evidence" value="ECO:0000318"/>
    <property type="project" value="GO_Central"/>
</dbReference>
<keyword evidence="5" id="KW-1185">Reference proteome</keyword>
<evidence type="ECO:0000313" key="5">
    <source>
        <dbReference type="Proteomes" id="UP000030748"/>
    </source>
</evidence>
<feature type="repeat" description="PPR" evidence="3">
    <location>
        <begin position="435"/>
        <end position="469"/>
    </location>
</feature>
<keyword evidence="2" id="KW-0677">Repeat</keyword>
<dbReference type="InterPro" id="IPR050872">
    <property type="entry name" value="PPR_P_subfamily"/>
</dbReference>
<dbReference type="PROSITE" id="PS51375">
    <property type="entry name" value="PPR"/>
    <property type="match status" value="11"/>
</dbReference>
<proteinExistence type="inferred from homology"/>
<feature type="repeat" description="PPR" evidence="3">
    <location>
        <begin position="611"/>
        <end position="645"/>
    </location>
</feature>
<gene>
    <name evidence="4" type="ORF">MIMGU_mgv1a002389mg</name>
</gene>
<dbReference type="EMBL" id="KI630880">
    <property type="protein sequence ID" value="EYU32173.1"/>
    <property type="molecule type" value="Genomic_DNA"/>
</dbReference>
<dbReference type="Pfam" id="PF13041">
    <property type="entry name" value="PPR_2"/>
    <property type="match status" value="4"/>
</dbReference>
<dbReference type="PANTHER" id="PTHR46128:SF356">
    <property type="entry name" value="PENTACOTRIPEPTIDE-REPEAT REGION OF PRORP DOMAIN-CONTAINING PROTEIN"/>
    <property type="match status" value="1"/>
</dbReference>
<feature type="repeat" description="PPR" evidence="3">
    <location>
        <begin position="400"/>
        <end position="434"/>
    </location>
</feature>
<feature type="repeat" description="PPR" evidence="3">
    <location>
        <begin position="576"/>
        <end position="610"/>
    </location>
</feature>
<evidence type="ECO:0008006" key="6">
    <source>
        <dbReference type="Google" id="ProtNLM"/>
    </source>
</evidence>
<feature type="repeat" description="PPR" evidence="3">
    <location>
        <begin position="252"/>
        <end position="286"/>
    </location>
</feature>
<dbReference type="GO" id="GO:0003729">
    <property type="term" value="F:mRNA binding"/>
    <property type="evidence" value="ECO:0000318"/>
    <property type="project" value="GO_Central"/>
</dbReference>
<evidence type="ECO:0000256" key="3">
    <source>
        <dbReference type="PROSITE-ProRule" id="PRU00708"/>
    </source>
</evidence>
<evidence type="ECO:0000256" key="2">
    <source>
        <dbReference type="ARBA" id="ARBA00022737"/>
    </source>
</evidence>
<dbReference type="InterPro" id="IPR011990">
    <property type="entry name" value="TPR-like_helical_dom_sf"/>
</dbReference>
<accession>A0A022QXU3</accession>
<feature type="repeat" description="PPR" evidence="3">
    <location>
        <begin position="287"/>
        <end position="321"/>
    </location>
</feature>
<feature type="repeat" description="PPR" evidence="3">
    <location>
        <begin position="365"/>
        <end position="399"/>
    </location>
</feature>
<dbReference type="AlphaFoldDB" id="A0A022QXU3"/>
<protein>
    <recommendedName>
        <fullName evidence="6">Pentacotripeptide-repeat region of PRORP domain-containing protein</fullName>
    </recommendedName>
</protein>
<evidence type="ECO:0000256" key="1">
    <source>
        <dbReference type="ARBA" id="ARBA00007626"/>
    </source>
</evidence>
<dbReference type="Pfam" id="PF01535">
    <property type="entry name" value="PPR"/>
    <property type="match status" value="2"/>
</dbReference>
<dbReference type="eggNOG" id="KOG4197">
    <property type="taxonomic scope" value="Eukaryota"/>
</dbReference>